<dbReference type="Pfam" id="PF05030">
    <property type="entry name" value="SSXT"/>
    <property type="match status" value="1"/>
</dbReference>
<dbReference type="InterPro" id="IPR023278">
    <property type="entry name" value="Ethylene_insens-like_DNA-bd"/>
</dbReference>
<evidence type="ECO:0000256" key="1">
    <source>
        <dbReference type="ARBA" id="ARBA00007945"/>
    </source>
</evidence>
<comment type="caution">
    <text evidence="3">The sequence shown here is derived from an EMBL/GenBank/DDBJ whole genome shotgun (WGS) entry which is preliminary data.</text>
</comment>
<name>A0ABR2BTZ8_9ROSI</name>
<gene>
    <name evidence="3" type="ORF">V6N12_055542</name>
</gene>
<proteinExistence type="inferred from homology"/>
<organism evidence="3 4">
    <name type="scientific">Hibiscus sabdariffa</name>
    <name type="common">roselle</name>
    <dbReference type="NCBI Taxonomy" id="183260"/>
    <lineage>
        <taxon>Eukaryota</taxon>
        <taxon>Viridiplantae</taxon>
        <taxon>Streptophyta</taxon>
        <taxon>Embryophyta</taxon>
        <taxon>Tracheophyta</taxon>
        <taxon>Spermatophyta</taxon>
        <taxon>Magnoliopsida</taxon>
        <taxon>eudicotyledons</taxon>
        <taxon>Gunneridae</taxon>
        <taxon>Pentapetalae</taxon>
        <taxon>rosids</taxon>
        <taxon>malvids</taxon>
        <taxon>Malvales</taxon>
        <taxon>Malvaceae</taxon>
        <taxon>Malvoideae</taxon>
        <taxon>Hibiscus</taxon>
    </lineage>
</organism>
<evidence type="ECO:0000259" key="2">
    <source>
        <dbReference type="Pfam" id="PF05030"/>
    </source>
</evidence>
<reference evidence="3 4" key="1">
    <citation type="journal article" date="2024" name="G3 (Bethesda)">
        <title>Genome assembly of Hibiscus sabdariffa L. provides insights into metabolisms of medicinal natural products.</title>
        <authorList>
            <person name="Kim T."/>
        </authorList>
    </citation>
    <scope>NUCLEOTIDE SEQUENCE [LARGE SCALE GENOMIC DNA]</scope>
    <source>
        <strain evidence="3">TK-2024</strain>
        <tissue evidence="3">Old leaves</tissue>
    </source>
</reference>
<dbReference type="EMBL" id="JBBPBM010000084">
    <property type="protein sequence ID" value="KAK8510615.1"/>
    <property type="molecule type" value="Genomic_DNA"/>
</dbReference>
<comment type="similarity">
    <text evidence="1">Belongs to the SS18 family.</text>
</comment>
<dbReference type="Proteomes" id="UP001472677">
    <property type="component" value="Unassembled WGS sequence"/>
</dbReference>
<accession>A0ABR2BTZ8</accession>
<dbReference type="InterPro" id="IPR007726">
    <property type="entry name" value="SS18_N"/>
</dbReference>
<protein>
    <recommendedName>
        <fullName evidence="2">SS18 N-terminal domain-containing protein</fullName>
    </recommendedName>
</protein>
<evidence type="ECO:0000313" key="3">
    <source>
        <dbReference type="EMBL" id="KAK8510615.1"/>
    </source>
</evidence>
<sequence>MSPNTAKIRRHVRQSKCLHDKMTALRHVQEDLGVQPHLPANGYCHYPAAIPCVPEISTQSMYVGGRPMLYPSMQHAKLHHGTTYEFYDPSTEFRPSNDSQQTHMRDKFLRKLQVENEAYERDIPASTQYLDETKSFIWKIVESQNSGKLSECVENQERLQRNLVYLAVIADSRSQPSTIHPQIPSSGIRQPGGGHYMRHQQAQQMMQQSLMTARSSMLYAQQPFSALQQQQALHQPSLVLQVANTNMNLEDKVLPLEEGLETLGRRSTILLKEICCG</sequence>
<feature type="domain" description="SS18 N-terminal" evidence="2">
    <location>
        <begin position="129"/>
        <end position="178"/>
    </location>
</feature>
<keyword evidence="4" id="KW-1185">Reference proteome</keyword>
<evidence type="ECO:0000313" key="4">
    <source>
        <dbReference type="Proteomes" id="UP001472677"/>
    </source>
</evidence>
<dbReference type="Gene3D" id="1.10.3180.10">
    <property type="entry name" value="DNA-binding domain of EIN3-like"/>
    <property type="match status" value="1"/>
</dbReference>